<evidence type="ECO:0000313" key="3">
    <source>
        <dbReference type="Proteomes" id="UP001176941"/>
    </source>
</evidence>
<evidence type="ECO:0000313" key="2">
    <source>
        <dbReference type="EMBL" id="CAI9175126.1"/>
    </source>
</evidence>
<feature type="region of interest" description="Disordered" evidence="1">
    <location>
        <begin position="43"/>
        <end position="143"/>
    </location>
</feature>
<evidence type="ECO:0000256" key="1">
    <source>
        <dbReference type="SAM" id="MobiDB-lite"/>
    </source>
</evidence>
<feature type="compositionally biased region" description="Polar residues" evidence="1">
    <location>
        <begin position="116"/>
        <end position="126"/>
    </location>
</feature>
<accession>A0ABN8ZSE7</accession>
<feature type="compositionally biased region" description="Gly residues" evidence="1">
    <location>
        <begin position="68"/>
        <end position="77"/>
    </location>
</feature>
<feature type="compositionally biased region" description="Low complexity" evidence="1">
    <location>
        <begin position="132"/>
        <end position="143"/>
    </location>
</feature>
<dbReference type="Proteomes" id="UP001176941">
    <property type="component" value="Chromosome 4"/>
</dbReference>
<sequence>MEPAEGSGGPAGVQDVPRGRALGGGGRLLPAEAGLAAWLWETDTARQEAPRSSNIRQKRDRAEQDRQAGGGGRGGVLGHDASGPARSESRAARGGHGGGPPSSTVPVGWGHRGCGSLSSLGPSTGRSEQKRGAAAAPKATRAVAGPGGPELAFLRFFRTASHRHILIFSSADLPRGSTSQTRCRPQGLGCNI</sequence>
<organism evidence="2 3">
    <name type="scientific">Rangifer tarandus platyrhynchus</name>
    <name type="common">Svalbard reindeer</name>
    <dbReference type="NCBI Taxonomy" id="3082113"/>
    <lineage>
        <taxon>Eukaryota</taxon>
        <taxon>Metazoa</taxon>
        <taxon>Chordata</taxon>
        <taxon>Craniata</taxon>
        <taxon>Vertebrata</taxon>
        <taxon>Euteleostomi</taxon>
        <taxon>Mammalia</taxon>
        <taxon>Eutheria</taxon>
        <taxon>Laurasiatheria</taxon>
        <taxon>Artiodactyla</taxon>
        <taxon>Ruminantia</taxon>
        <taxon>Pecora</taxon>
        <taxon>Cervidae</taxon>
        <taxon>Odocoileinae</taxon>
        <taxon>Rangifer</taxon>
    </lineage>
</organism>
<feature type="compositionally biased region" description="Gly residues" evidence="1">
    <location>
        <begin position="1"/>
        <end position="11"/>
    </location>
</feature>
<name>A0ABN8ZSE7_RANTA</name>
<feature type="region of interest" description="Disordered" evidence="1">
    <location>
        <begin position="1"/>
        <end position="28"/>
    </location>
</feature>
<reference evidence="2" key="1">
    <citation type="submission" date="2023-04" db="EMBL/GenBank/DDBJ databases">
        <authorList>
            <consortium name="ELIXIR-Norway"/>
        </authorList>
    </citation>
    <scope>NUCLEOTIDE SEQUENCE [LARGE SCALE GENOMIC DNA]</scope>
</reference>
<keyword evidence="3" id="KW-1185">Reference proteome</keyword>
<gene>
    <name evidence="2" type="ORF">MRATA1EN1_LOCUS24088</name>
</gene>
<proteinExistence type="predicted"/>
<dbReference type="EMBL" id="OX459940">
    <property type="protein sequence ID" value="CAI9175126.1"/>
    <property type="molecule type" value="Genomic_DNA"/>
</dbReference>
<protein>
    <submittedName>
        <fullName evidence="2">Uncharacterized protein</fullName>
    </submittedName>
</protein>